<dbReference type="AlphaFoldDB" id="U5VY50"/>
<proteinExistence type="predicted"/>
<dbReference type="GO" id="GO:0009247">
    <property type="term" value="P:glycolipid biosynthetic process"/>
    <property type="evidence" value="ECO:0007669"/>
    <property type="project" value="TreeGrafter"/>
</dbReference>
<gene>
    <name evidence="2" type="ORF">AFR_18250</name>
</gene>
<dbReference type="eggNOG" id="COG3268">
    <property type="taxonomic scope" value="Bacteria"/>
</dbReference>
<dbReference type="HOGENOM" id="CLU_031002_0_2_11"/>
<dbReference type="InterPro" id="IPR036291">
    <property type="entry name" value="NAD(P)-bd_dom_sf"/>
</dbReference>
<evidence type="ECO:0000313" key="2">
    <source>
        <dbReference type="EMBL" id="AGZ41928.1"/>
    </source>
</evidence>
<dbReference type="STRING" id="1246995.AFR_18250"/>
<reference evidence="2 3" key="1">
    <citation type="journal article" date="2014" name="J. Biotechnol.">
        <title>Complete genome sequence of the actinobacterium Actinoplanes friuliensis HAG 010964, producer of the lipopeptide antibiotic friulimycin.</title>
        <authorList>
            <person name="Ruckert C."/>
            <person name="Szczepanowski R."/>
            <person name="Albersmeier A."/>
            <person name="Goesmann A."/>
            <person name="Fischer N."/>
            <person name="Steinkamper A."/>
            <person name="Puhler A."/>
            <person name="Biener R."/>
            <person name="Schwartz D."/>
            <person name="Kalinowski J."/>
        </authorList>
    </citation>
    <scope>NUCLEOTIDE SEQUENCE [LARGE SCALE GENOMIC DNA]</scope>
    <source>
        <strain evidence="2 3">DSM 7358</strain>
    </source>
</reference>
<dbReference type="EMBL" id="CP006272">
    <property type="protein sequence ID" value="AGZ41928.1"/>
    <property type="molecule type" value="Genomic_DNA"/>
</dbReference>
<dbReference type="Pfam" id="PF03435">
    <property type="entry name" value="Sacchrp_dh_NADP"/>
    <property type="match status" value="1"/>
</dbReference>
<dbReference type="SUPFAM" id="SSF51735">
    <property type="entry name" value="NAD(P)-binding Rossmann-fold domains"/>
    <property type="match status" value="1"/>
</dbReference>
<dbReference type="GO" id="GO:0005886">
    <property type="term" value="C:plasma membrane"/>
    <property type="evidence" value="ECO:0007669"/>
    <property type="project" value="TreeGrafter"/>
</dbReference>
<dbReference type="Gene3D" id="3.40.50.720">
    <property type="entry name" value="NAD(P)-binding Rossmann-like Domain"/>
    <property type="match status" value="1"/>
</dbReference>
<evidence type="ECO:0000313" key="3">
    <source>
        <dbReference type="Proteomes" id="UP000017746"/>
    </source>
</evidence>
<feature type="domain" description="Saccharopine dehydrogenase NADP binding" evidence="1">
    <location>
        <begin position="14"/>
        <end position="114"/>
    </location>
</feature>
<dbReference type="Proteomes" id="UP000017746">
    <property type="component" value="Chromosome"/>
</dbReference>
<dbReference type="OrthoDB" id="4369409at2"/>
<dbReference type="RefSeq" id="WP_023362301.1">
    <property type="nucleotide sequence ID" value="NC_022657.1"/>
</dbReference>
<accession>U5VY50</accession>
<dbReference type="PATRIC" id="fig|1246995.3.peg.3704"/>
<protein>
    <submittedName>
        <fullName evidence="2">Putative saccharopine dehydrogenase</fullName>
    </submittedName>
</protein>
<dbReference type="KEGG" id="afs:AFR_18250"/>
<dbReference type="InterPro" id="IPR051276">
    <property type="entry name" value="Saccharopine_DH-like_oxidrdct"/>
</dbReference>
<sequence length="416" mass="44049">MSDAATPRVRDLDIVVYGATGFVGVLVAEYLAGHSPAGTRIALAGRSAERLEAVRAKLGVDWPVLVADAADEPALEKMAAAAHVVITTVGPYARHGRPLAHACAAAGTDYVDLTGEVLFARASIDENDDLARSTGARIVHSCGFDSIPSDLGVHVLHRRVSDDDAGELTDTTLVVTSLKGGFSGGTIDSMRNQLDVVRKDRDLRRVAASPYSLSPARDREPDLGRQDDMASLKASDVDPALRGSLAPFVMASYNTRVVRRSNALRDFAYGRKFRYREAMSTGTSPLSPVIAKVMKLGLGAVVAGLSLPPTRFVLDRILPKPGDGPDEKARNSGHFTMDLFTRTTTGARYRARVRAKGDPGYAATAVMLGESALTLVHDRDKLPASGGGVLTPATALGDALVERLRAAGLEISARPS</sequence>
<dbReference type="InterPro" id="IPR005097">
    <property type="entry name" value="Sacchrp_dh_NADP-bd"/>
</dbReference>
<evidence type="ECO:0000259" key="1">
    <source>
        <dbReference type="Pfam" id="PF03435"/>
    </source>
</evidence>
<organism evidence="2 3">
    <name type="scientific">Actinoplanes friuliensis DSM 7358</name>
    <dbReference type="NCBI Taxonomy" id="1246995"/>
    <lineage>
        <taxon>Bacteria</taxon>
        <taxon>Bacillati</taxon>
        <taxon>Actinomycetota</taxon>
        <taxon>Actinomycetes</taxon>
        <taxon>Micromonosporales</taxon>
        <taxon>Micromonosporaceae</taxon>
        <taxon>Actinoplanes</taxon>
    </lineage>
</organism>
<dbReference type="PANTHER" id="PTHR12286">
    <property type="entry name" value="SACCHAROPINE DEHYDROGENASE-LIKE OXIDOREDUCTASE"/>
    <property type="match status" value="1"/>
</dbReference>
<keyword evidence="3" id="KW-1185">Reference proteome</keyword>
<name>U5VY50_9ACTN</name>
<dbReference type="PANTHER" id="PTHR12286:SF5">
    <property type="entry name" value="SACCHAROPINE DEHYDROGENASE-LIKE OXIDOREDUCTASE"/>
    <property type="match status" value="1"/>
</dbReference>